<comment type="caution">
    <text evidence="3">The sequence shown here is derived from an EMBL/GenBank/DDBJ whole genome shotgun (WGS) entry which is preliminary data.</text>
</comment>
<proteinExistence type="predicted"/>
<organism evidence="3 4">
    <name type="scientific">Hornefia porci</name>
    <dbReference type="NCBI Taxonomy" id="2652292"/>
    <lineage>
        <taxon>Bacteria</taxon>
        <taxon>Bacillati</taxon>
        <taxon>Bacillota</taxon>
        <taxon>Clostridia</taxon>
        <taxon>Peptostreptococcales</taxon>
        <taxon>Anaerovoracaceae</taxon>
        <taxon>Hornefia</taxon>
    </lineage>
</organism>
<evidence type="ECO:0000259" key="2">
    <source>
        <dbReference type="Pfam" id="PF02823"/>
    </source>
</evidence>
<dbReference type="AlphaFoldDB" id="A0A1Q9JIQ7"/>
<protein>
    <recommendedName>
        <fullName evidence="2">ATP synthase F1 complex delta/epsilon subunit N-terminal domain-containing protein</fullName>
    </recommendedName>
</protein>
<dbReference type="GO" id="GO:0015986">
    <property type="term" value="P:proton motive force-driven ATP synthesis"/>
    <property type="evidence" value="ECO:0007669"/>
    <property type="project" value="InterPro"/>
</dbReference>
<dbReference type="InterPro" id="IPR036771">
    <property type="entry name" value="ATPsynth_dsu/esu_N"/>
</dbReference>
<dbReference type="Proteomes" id="UP000187404">
    <property type="component" value="Unassembled WGS sequence"/>
</dbReference>
<keyword evidence="4" id="KW-1185">Reference proteome</keyword>
<dbReference type="OrthoDB" id="9804110at2"/>
<dbReference type="Gene3D" id="2.60.15.10">
    <property type="entry name" value="F0F1 ATP synthase delta/epsilon subunit, N-terminal"/>
    <property type="match status" value="1"/>
</dbReference>
<sequence>MASTKLEILTPQDMFYSGEVESLTVQTLSGDEGYLPGHVWCRKLLKEDGKIRFREAGSAETKTAYIKGGFVEIRDIFTVYSEDASY</sequence>
<name>A0A1Q9JIQ7_9FIRM</name>
<dbReference type="RefSeq" id="WP_075713369.1">
    <property type="nucleotide sequence ID" value="NZ_MJIE01000001.1"/>
</dbReference>
<evidence type="ECO:0000313" key="4">
    <source>
        <dbReference type="Proteomes" id="UP000187404"/>
    </source>
</evidence>
<dbReference type="EMBL" id="MJIE01000001">
    <property type="protein sequence ID" value="OLR56090.1"/>
    <property type="molecule type" value="Genomic_DNA"/>
</dbReference>
<accession>A0A1Q9JIQ7</accession>
<reference evidence="3 4" key="1">
    <citation type="journal article" date="2016" name="Appl. Environ. Microbiol.">
        <title>Function and Phylogeny of Bacterial Butyryl Coenzyme A:Acetate Transferases and Their Diversity in the Proximal Colon of Swine.</title>
        <authorList>
            <person name="Trachsel J."/>
            <person name="Bayles D.O."/>
            <person name="Looft T."/>
            <person name="Levine U.Y."/>
            <person name="Allen H.K."/>
        </authorList>
    </citation>
    <scope>NUCLEOTIDE SEQUENCE [LARGE SCALE GENOMIC DNA]</scope>
    <source>
        <strain evidence="3 4">68-3-10</strain>
    </source>
</reference>
<dbReference type="GO" id="GO:0045259">
    <property type="term" value="C:proton-transporting ATP synthase complex"/>
    <property type="evidence" value="ECO:0007669"/>
    <property type="project" value="UniProtKB-KW"/>
</dbReference>
<evidence type="ECO:0000313" key="3">
    <source>
        <dbReference type="EMBL" id="OLR56090.1"/>
    </source>
</evidence>
<dbReference type="InterPro" id="IPR020546">
    <property type="entry name" value="ATP_synth_F1_dsu/esu_N"/>
</dbReference>
<feature type="domain" description="ATP synthase F1 complex delta/epsilon subunit N-terminal" evidence="2">
    <location>
        <begin position="5"/>
        <end position="75"/>
    </location>
</feature>
<dbReference type="STRING" id="1261640.BHK98_08450"/>
<dbReference type="Pfam" id="PF02823">
    <property type="entry name" value="ATP-synt_DE_N"/>
    <property type="match status" value="1"/>
</dbReference>
<gene>
    <name evidence="3" type="ORF">BHK98_08450</name>
</gene>
<dbReference type="GeneID" id="303114947"/>
<evidence type="ECO:0000256" key="1">
    <source>
        <dbReference type="ARBA" id="ARBA00023196"/>
    </source>
</evidence>
<keyword evidence="1" id="KW-0066">ATP synthesis</keyword>
<keyword evidence="1" id="KW-0139">CF(1)</keyword>
<dbReference type="SUPFAM" id="SSF51344">
    <property type="entry name" value="Epsilon subunit of F1F0-ATP synthase N-terminal domain"/>
    <property type="match status" value="1"/>
</dbReference>